<feature type="domain" description="NB-ARC" evidence="4">
    <location>
        <begin position="10"/>
        <end position="159"/>
    </location>
</feature>
<dbReference type="Pfam" id="PF23598">
    <property type="entry name" value="LRR_14"/>
    <property type="match status" value="1"/>
</dbReference>
<feature type="domain" description="Disease resistance R13L4/SHOC-2-like LRR" evidence="6">
    <location>
        <begin position="502"/>
        <end position="646"/>
    </location>
</feature>
<keyword evidence="1" id="KW-0433">Leucine-rich repeat</keyword>
<evidence type="ECO:0000259" key="6">
    <source>
        <dbReference type="Pfam" id="PF23598"/>
    </source>
</evidence>
<evidence type="ECO:0000259" key="5">
    <source>
        <dbReference type="Pfam" id="PF23282"/>
    </source>
</evidence>
<dbReference type="InterPro" id="IPR027417">
    <property type="entry name" value="P-loop_NTPase"/>
</dbReference>
<dbReference type="Proteomes" id="UP000827889">
    <property type="component" value="Chromosome 4"/>
</dbReference>
<evidence type="ECO:0000259" key="4">
    <source>
        <dbReference type="Pfam" id="PF00931"/>
    </source>
</evidence>
<proteinExistence type="predicted"/>
<evidence type="ECO:0000256" key="1">
    <source>
        <dbReference type="ARBA" id="ARBA00022614"/>
    </source>
</evidence>
<evidence type="ECO:0000256" key="2">
    <source>
        <dbReference type="ARBA" id="ARBA00022737"/>
    </source>
</evidence>
<dbReference type="Gene3D" id="1.10.8.430">
    <property type="entry name" value="Helical domain of apoptotic protease-activating factors"/>
    <property type="match status" value="1"/>
</dbReference>
<dbReference type="PANTHER" id="PTHR11017:SF570">
    <property type="entry name" value="DISEASE RESISTANCE PROTEIN (TIR-NBS CLASS)-RELATED"/>
    <property type="match status" value="1"/>
</dbReference>
<organism evidence="7 8">
    <name type="scientific">Rhodamnia argentea</name>
    <dbReference type="NCBI Taxonomy" id="178133"/>
    <lineage>
        <taxon>Eukaryota</taxon>
        <taxon>Viridiplantae</taxon>
        <taxon>Streptophyta</taxon>
        <taxon>Embryophyta</taxon>
        <taxon>Tracheophyta</taxon>
        <taxon>Spermatophyta</taxon>
        <taxon>Magnoliopsida</taxon>
        <taxon>eudicotyledons</taxon>
        <taxon>Gunneridae</taxon>
        <taxon>Pentapetalae</taxon>
        <taxon>rosids</taxon>
        <taxon>malvids</taxon>
        <taxon>Myrtales</taxon>
        <taxon>Myrtaceae</taxon>
        <taxon>Myrtoideae</taxon>
        <taxon>Myrteae</taxon>
        <taxon>Australasian group</taxon>
        <taxon>Rhodamnia</taxon>
    </lineage>
</organism>
<dbReference type="SUPFAM" id="SSF52540">
    <property type="entry name" value="P-loop containing nucleoside triphosphate hydrolases"/>
    <property type="match status" value="1"/>
</dbReference>
<name>A0ABM3HBU4_9MYRT</name>
<dbReference type="Gene3D" id="3.40.50.300">
    <property type="entry name" value="P-loop containing nucleotide triphosphate hydrolases"/>
    <property type="match status" value="1"/>
</dbReference>
<gene>
    <name evidence="8" type="primary">LOC115743461</name>
</gene>
<sequence length="889" mass="101381">MKSVRNNSHATLFVGIHGMGGIGKTTLAKTIYNQLLNQFEYHSFIADIREKYKNGVECLHNQLIHDILKEENLVRNRDEGIKLVSSRFKDKKVLILLDDVDADSHLEDLAGNRDWFSSGSVILITTRDKSILDNAEVDCDYELEEMDMDTSLIPFSRHAFGKDAPPSEFEVLTRDVVSSTGGLPLSLEVLGSFLRNKEPEVWEDTIKQLRNVPDKEVQKTLRITYDALEDEQQQIFLDIACFFIGTDLRMASYMWDACGFYPKKGIVVLRLMSLIKVGENHELGMHDQLRDLGREIVRQEDKKKPGNRSRLWDSKEVMEGLEEDEGTRKIEAISCSKSRSCRDGDDDIGIGQHFDNILKGEQFKKLKNLRFLDARGAHLTGHFKNPTKNLKWLQWHGSPSTFEANNFDAKELVVLHLSSRKLSDTWPRWSSIKVAKKLKYLNLIGCESLEKTSFLSYFENLEVPILRYCRKLKQIDSSIGKMKSMVRLDLTVCVELKRLPREVSKLEALEQLLLRESGIEELPESIGDLQNLEILDIAHTGIKELPDGIGRLRKLRNLNASCCGLNTLESLEEINIWECASIKRLNLPKSKGLKIFHTTYCKSLVEIQGLDTLESLEKIDISWCASIERLNLSKSKGLKIFKATNCERLVEIQGLDTSKSLKEIDIFGCASIERLNLPKSKVLKLYAGSCKKLFEIQGLDGLKFLKVLNLSGCTSFGRLPNICCFDTLQKLAINSCDNLHDIQGLVRFPSCTSLWIEDCNSLANFPNLSNFPNLWKLYLSNCHGFREIPWLVESTSLFYIAISGFSSVEILPDLSSCTNLFFLDVRNCEKLTELQGLEKLEHLRKLNIYGCKSLKIIPELPGIQVCRKYEENTSDSYQLRREFGEDRQC</sequence>
<evidence type="ECO:0000313" key="7">
    <source>
        <dbReference type="Proteomes" id="UP000827889"/>
    </source>
</evidence>
<feature type="domain" description="Disease resistance protein Roq1-like winged-helix" evidence="5">
    <location>
        <begin position="230"/>
        <end position="299"/>
    </location>
</feature>
<dbReference type="GeneID" id="115743461"/>
<keyword evidence="2" id="KW-0677">Repeat</keyword>
<keyword evidence="3" id="KW-0611">Plant defense</keyword>
<dbReference type="Gene3D" id="3.80.10.10">
    <property type="entry name" value="Ribonuclease Inhibitor"/>
    <property type="match status" value="3"/>
</dbReference>
<dbReference type="InterPro" id="IPR044974">
    <property type="entry name" value="Disease_R_plants"/>
</dbReference>
<dbReference type="SUPFAM" id="SSF52058">
    <property type="entry name" value="L domain-like"/>
    <property type="match status" value="2"/>
</dbReference>
<dbReference type="PRINTS" id="PR00364">
    <property type="entry name" value="DISEASERSIST"/>
</dbReference>
<evidence type="ECO:0000256" key="3">
    <source>
        <dbReference type="ARBA" id="ARBA00022821"/>
    </source>
</evidence>
<dbReference type="InterPro" id="IPR058192">
    <property type="entry name" value="WHD_ROQ1-like"/>
</dbReference>
<dbReference type="InterPro" id="IPR042197">
    <property type="entry name" value="Apaf_helical"/>
</dbReference>
<protein>
    <submittedName>
        <fullName evidence="8">Disease resistance protein RPV1-like</fullName>
    </submittedName>
</protein>
<dbReference type="InterPro" id="IPR032675">
    <property type="entry name" value="LRR_dom_sf"/>
</dbReference>
<accession>A0ABM3HBU4</accession>
<dbReference type="Pfam" id="PF00931">
    <property type="entry name" value="NB-ARC"/>
    <property type="match status" value="1"/>
</dbReference>
<keyword evidence="7" id="KW-1185">Reference proteome</keyword>
<dbReference type="PANTHER" id="PTHR11017">
    <property type="entry name" value="LEUCINE-RICH REPEAT-CONTAINING PROTEIN"/>
    <property type="match status" value="1"/>
</dbReference>
<dbReference type="RefSeq" id="XP_048134067.1">
    <property type="nucleotide sequence ID" value="XM_048278110.1"/>
</dbReference>
<dbReference type="InterPro" id="IPR002182">
    <property type="entry name" value="NB-ARC"/>
</dbReference>
<evidence type="ECO:0000313" key="8">
    <source>
        <dbReference type="RefSeq" id="XP_048134067.1"/>
    </source>
</evidence>
<dbReference type="Pfam" id="PF23282">
    <property type="entry name" value="WHD_ROQ1"/>
    <property type="match status" value="1"/>
</dbReference>
<dbReference type="Gene3D" id="3.40.1170.20">
    <property type="entry name" value="tRNA intron endonuclease, N-terminal domain"/>
    <property type="match status" value="3"/>
</dbReference>
<reference evidence="8" key="1">
    <citation type="submission" date="2025-08" db="UniProtKB">
        <authorList>
            <consortium name="RefSeq"/>
        </authorList>
    </citation>
    <scope>IDENTIFICATION</scope>
    <source>
        <tissue evidence="8">Leaf</tissue>
    </source>
</reference>
<dbReference type="InterPro" id="IPR055414">
    <property type="entry name" value="LRR_R13L4/SHOC2-like"/>
</dbReference>